<dbReference type="Proteomes" id="UP000239687">
    <property type="component" value="Unassembled WGS sequence"/>
</dbReference>
<evidence type="ECO:0000313" key="2">
    <source>
        <dbReference type="Proteomes" id="UP000239687"/>
    </source>
</evidence>
<proteinExistence type="predicted"/>
<comment type="caution">
    <text evidence="1">The sequence shown here is derived from an EMBL/GenBank/DDBJ whole genome shotgun (WGS) entry which is preliminary data.</text>
</comment>
<dbReference type="Pfam" id="PF14281">
    <property type="entry name" value="PDDEXK_4"/>
    <property type="match status" value="1"/>
</dbReference>
<protein>
    <recommendedName>
        <fullName evidence="3">PD-(D/E)XK nuclease superfamily protein</fullName>
    </recommendedName>
</protein>
<accession>A0A2S8H9C5</accession>
<evidence type="ECO:0000313" key="1">
    <source>
        <dbReference type="EMBL" id="PQO99089.1"/>
    </source>
</evidence>
<gene>
    <name evidence="1" type="ORF">C5612_26470</name>
</gene>
<reference evidence="1 2" key="1">
    <citation type="submission" date="2018-02" db="EMBL/GenBank/DDBJ databases">
        <title>Draft genome sequencing of Pseudomonas frederiksbergensis 11-D3.</title>
        <authorList>
            <person name="Zheng B.-X."/>
        </authorList>
    </citation>
    <scope>NUCLEOTIDE SEQUENCE [LARGE SCALE GENOMIC DNA]</scope>
    <source>
        <strain evidence="1 2">11-D3</strain>
    </source>
</reference>
<evidence type="ECO:0008006" key="3">
    <source>
        <dbReference type="Google" id="ProtNLM"/>
    </source>
</evidence>
<dbReference type="AlphaFoldDB" id="A0A2S8H9C5"/>
<organism evidence="1 2">
    <name type="scientific">Pseudomonas frederiksbergensis</name>
    <dbReference type="NCBI Taxonomy" id="104087"/>
    <lineage>
        <taxon>Bacteria</taxon>
        <taxon>Pseudomonadati</taxon>
        <taxon>Pseudomonadota</taxon>
        <taxon>Gammaproteobacteria</taxon>
        <taxon>Pseudomonadales</taxon>
        <taxon>Pseudomonadaceae</taxon>
        <taxon>Pseudomonas</taxon>
    </lineage>
</organism>
<dbReference type="EMBL" id="PUIN01000017">
    <property type="protein sequence ID" value="PQO99089.1"/>
    <property type="molecule type" value="Genomic_DNA"/>
</dbReference>
<dbReference type="InterPro" id="IPR029470">
    <property type="entry name" value="PDDEXK_4"/>
</dbReference>
<name>A0A2S8H9C5_9PSED</name>
<dbReference type="RefSeq" id="WP_105347419.1">
    <property type="nucleotide sequence ID" value="NZ_PUIN01000017.1"/>
</dbReference>
<sequence>MDLEQLRALLTKAERHHQPERETSIFALGGRGYYENPTTDLLAFFLDPTQTHGLGDCFLGALLSCMSNMAELNPSLRSAPRREVATHNNNRIDLVLSGDDWDLLIENKILHGQVNPFADYEEYAQRELNDGKRQLFYLVLSPSGLSLRASWQGLSYSTLITATRQQLGQRMIAQPFDKWQVFARDFLLHLENITVEKAMDADAISFVFEHMQQINKLNKLREQAINALDRKVLHKLESEVPGYERYTRRHNWKNGPALRYASNNWEQWSDVVLYLSGASDPMKPSVRVYLCKVDAVLAEQGRMLFAGNQSNMWNEGKNNSVQAFSWVLDHFDEETVLELVSEKMQLLMKFETVVRPQFSAIPNEVTA</sequence>